<evidence type="ECO:0000259" key="11">
    <source>
        <dbReference type="PROSITE" id="PS50893"/>
    </source>
</evidence>
<dbReference type="Proteomes" id="UP000016931">
    <property type="component" value="Unassembled WGS sequence"/>
</dbReference>
<evidence type="ECO:0000256" key="1">
    <source>
        <dbReference type="ARBA" id="ARBA00004141"/>
    </source>
</evidence>
<dbReference type="RefSeq" id="XP_016760168.1">
    <property type="nucleotide sequence ID" value="XM_016905798.1"/>
</dbReference>
<evidence type="ECO:0000256" key="4">
    <source>
        <dbReference type="ARBA" id="ARBA00022692"/>
    </source>
</evidence>
<dbReference type="InterPro" id="IPR043926">
    <property type="entry name" value="ABCG_dom"/>
</dbReference>
<dbReference type="eggNOG" id="KOG0061">
    <property type="taxonomic scope" value="Eukaryota"/>
</dbReference>
<dbReference type="InterPro" id="IPR003439">
    <property type="entry name" value="ABC_transporter-like_ATP-bd"/>
</dbReference>
<feature type="domain" description="ABC transporter" evidence="11">
    <location>
        <begin position="81"/>
        <end position="326"/>
    </location>
</feature>
<protein>
    <submittedName>
        <fullName evidence="12">ABC transporter</fullName>
    </submittedName>
</protein>
<dbReference type="SUPFAM" id="SSF52540">
    <property type="entry name" value="P-loop containing nucleoside triphosphate hydrolases"/>
    <property type="match status" value="1"/>
</dbReference>
<dbReference type="OrthoDB" id="66620at2759"/>
<sequence>MSRGKQVNTVKKYPSHCHTPDRPRSMQSRTSFRSDIEMLIVPDEMRASHSTHGTVEQVHMEDIEKHASPRSSFANEDVDCLAWKDLTVTVKDRATGLDRDILDNASGIVRPGEMVALMGPSGSGKTTLLHTLAQRQTAAVHGQVLINGEEHPLATHRAISSFVEQEDTLTGSLTVEETLVFAARLSLPRTVTRREARERAGKLIQSFGLTGQRRTLIGTPLQKGISGGQKRRVSVATQLITGPRVLYLDEPTSGLDSTASYEVISFIRDIARRTKLIVIASIHQPSTKTFDLFSSVVLLSQGKTVYNGSVPEMSTFFAEIGMPIPAHINPAEEVLDLINVDFSQGDAQTNLEIILRGWQQSARARELKRDVEGGSARRLRLEITDGKPSFAAQTATLLHRALIKSWRDLVAYWVRVAMYMGLAIMMGTVWLRLGTTQENIQPFINSIFFGSAFMSFMAVAYVPAFLEDRAIFVKERANGLYGPTAFLLSNFIIGLPYLFLIAVLFSIVSYWLIGLRPEAGAFFTWIMWLFLDLLAAESLVVFMASLFPNFVVSLALIAFANGLWMSVGGFLVSLPVLNAFWKYVFHYIDYQSYVFQGMMVNEFKERSYACETIAGQCSCMYPSALQDQCRIAGTAVLSRYGYALNREGQWVGIMIAIIAVYRLLGWAVTWFRKS</sequence>
<dbReference type="Pfam" id="PF00005">
    <property type="entry name" value="ABC_tran"/>
    <property type="match status" value="1"/>
</dbReference>
<comment type="similarity">
    <text evidence="2">Belongs to the ABC transporter superfamily. ABCG family. Eye pigment precursor importer (TC 3.A.1.204) subfamily.</text>
</comment>
<dbReference type="PANTHER" id="PTHR48042:SF11">
    <property type="entry name" value="ABC TRANSPORTER G FAMILY MEMBER 11"/>
    <property type="match status" value="1"/>
</dbReference>
<feature type="transmembrane region" description="Helical" evidence="10">
    <location>
        <begin position="443"/>
        <end position="466"/>
    </location>
</feature>
<dbReference type="PROSITE" id="PS50893">
    <property type="entry name" value="ABC_TRANSPORTER_2"/>
    <property type="match status" value="1"/>
</dbReference>
<evidence type="ECO:0000256" key="5">
    <source>
        <dbReference type="ARBA" id="ARBA00022741"/>
    </source>
</evidence>
<feature type="transmembrane region" description="Helical" evidence="10">
    <location>
        <begin position="554"/>
        <end position="577"/>
    </location>
</feature>
<evidence type="ECO:0000313" key="13">
    <source>
        <dbReference type="Proteomes" id="UP000016931"/>
    </source>
</evidence>
<name>N1QFN4_SPHMS</name>
<keyword evidence="5" id="KW-0547">Nucleotide-binding</keyword>
<dbReference type="Pfam" id="PF01061">
    <property type="entry name" value="ABC2_membrane"/>
    <property type="match status" value="1"/>
</dbReference>
<dbReference type="GO" id="GO:0140359">
    <property type="term" value="F:ABC-type transporter activity"/>
    <property type="evidence" value="ECO:0007669"/>
    <property type="project" value="InterPro"/>
</dbReference>
<evidence type="ECO:0000256" key="10">
    <source>
        <dbReference type="SAM" id="Phobius"/>
    </source>
</evidence>
<proteinExistence type="inferred from homology"/>
<dbReference type="Gene3D" id="3.40.50.300">
    <property type="entry name" value="P-loop containing nucleotide triphosphate hydrolases"/>
    <property type="match status" value="1"/>
</dbReference>
<dbReference type="GO" id="GO:0005524">
    <property type="term" value="F:ATP binding"/>
    <property type="evidence" value="ECO:0007669"/>
    <property type="project" value="UniProtKB-KW"/>
</dbReference>
<dbReference type="HOGENOM" id="CLU_000604_57_7_1"/>
<evidence type="ECO:0000256" key="6">
    <source>
        <dbReference type="ARBA" id="ARBA00022840"/>
    </source>
</evidence>
<dbReference type="SMART" id="SM00382">
    <property type="entry name" value="AAA"/>
    <property type="match status" value="1"/>
</dbReference>
<organism evidence="12 13">
    <name type="scientific">Sphaerulina musiva (strain SO2202)</name>
    <name type="common">Poplar stem canker fungus</name>
    <name type="synonym">Septoria musiva</name>
    <dbReference type="NCBI Taxonomy" id="692275"/>
    <lineage>
        <taxon>Eukaryota</taxon>
        <taxon>Fungi</taxon>
        <taxon>Dikarya</taxon>
        <taxon>Ascomycota</taxon>
        <taxon>Pezizomycotina</taxon>
        <taxon>Dothideomycetes</taxon>
        <taxon>Dothideomycetidae</taxon>
        <taxon>Mycosphaerellales</taxon>
        <taxon>Mycosphaerellaceae</taxon>
        <taxon>Sphaerulina</taxon>
    </lineage>
</organism>
<dbReference type="InterPro" id="IPR027417">
    <property type="entry name" value="P-loop_NTPase"/>
</dbReference>
<keyword evidence="6" id="KW-0067">ATP-binding</keyword>
<accession>N1QFN4</accession>
<keyword evidence="7 10" id="KW-1133">Transmembrane helix</keyword>
<dbReference type="InterPro" id="IPR052215">
    <property type="entry name" value="Plant_ABCG"/>
</dbReference>
<evidence type="ECO:0000256" key="3">
    <source>
        <dbReference type="ARBA" id="ARBA00022448"/>
    </source>
</evidence>
<dbReference type="InterPro" id="IPR017871">
    <property type="entry name" value="ABC_transporter-like_CS"/>
</dbReference>
<dbReference type="GO" id="GO:0016020">
    <property type="term" value="C:membrane"/>
    <property type="evidence" value="ECO:0007669"/>
    <property type="project" value="UniProtKB-SubCell"/>
</dbReference>
<keyword evidence="4 10" id="KW-0812">Transmembrane</keyword>
<gene>
    <name evidence="12" type="ORF">SEPMUDRAFT_149833</name>
</gene>
<keyword evidence="3" id="KW-0813">Transport</keyword>
<feature type="transmembrane region" description="Helical" evidence="10">
    <location>
        <begin position="650"/>
        <end position="671"/>
    </location>
</feature>
<dbReference type="EMBL" id="KB456265">
    <property type="protein sequence ID" value="EMF12047.1"/>
    <property type="molecule type" value="Genomic_DNA"/>
</dbReference>
<reference evidence="12 13" key="1">
    <citation type="journal article" date="2012" name="PLoS Pathog.">
        <title>Diverse lifestyles and strategies of plant pathogenesis encoded in the genomes of eighteen Dothideomycetes fungi.</title>
        <authorList>
            <person name="Ohm R.A."/>
            <person name="Feau N."/>
            <person name="Henrissat B."/>
            <person name="Schoch C.L."/>
            <person name="Horwitz B.A."/>
            <person name="Barry K.W."/>
            <person name="Condon B.J."/>
            <person name="Copeland A.C."/>
            <person name="Dhillon B."/>
            <person name="Glaser F."/>
            <person name="Hesse C.N."/>
            <person name="Kosti I."/>
            <person name="LaButti K."/>
            <person name="Lindquist E.A."/>
            <person name="Lucas S."/>
            <person name="Salamov A.A."/>
            <person name="Bradshaw R.E."/>
            <person name="Ciuffetti L."/>
            <person name="Hamelin R.C."/>
            <person name="Kema G.H.J."/>
            <person name="Lawrence C."/>
            <person name="Scott J.A."/>
            <person name="Spatafora J.W."/>
            <person name="Turgeon B.G."/>
            <person name="de Wit P.J.G.M."/>
            <person name="Zhong S."/>
            <person name="Goodwin S.B."/>
            <person name="Grigoriev I.V."/>
        </authorList>
    </citation>
    <scope>NUCLEOTIDE SEQUENCE [LARGE SCALE GENOMIC DNA]</scope>
    <source>
        <strain evidence="12 13">SO2202</strain>
    </source>
</reference>
<keyword evidence="13" id="KW-1185">Reference proteome</keyword>
<dbReference type="GO" id="GO:0016887">
    <property type="term" value="F:ATP hydrolysis activity"/>
    <property type="evidence" value="ECO:0007669"/>
    <property type="project" value="InterPro"/>
</dbReference>
<dbReference type="PROSITE" id="PS00211">
    <property type="entry name" value="ABC_TRANSPORTER_1"/>
    <property type="match status" value="1"/>
</dbReference>
<feature type="transmembrane region" description="Helical" evidence="10">
    <location>
        <begin position="525"/>
        <end position="547"/>
    </location>
</feature>
<evidence type="ECO:0000256" key="9">
    <source>
        <dbReference type="SAM" id="MobiDB-lite"/>
    </source>
</evidence>
<dbReference type="InterPro" id="IPR003593">
    <property type="entry name" value="AAA+_ATPase"/>
</dbReference>
<keyword evidence="8 10" id="KW-0472">Membrane</keyword>
<evidence type="ECO:0000256" key="2">
    <source>
        <dbReference type="ARBA" id="ARBA00005814"/>
    </source>
</evidence>
<feature type="region of interest" description="Disordered" evidence="9">
    <location>
        <begin position="1"/>
        <end position="32"/>
    </location>
</feature>
<dbReference type="GeneID" id="27902935"/>
<dbReference type="Pfam" id="PF19055">
    <property type="entry name" value="ABC2_membrane_7"/>
    <property type="match status" value="1"/>
</dbReference>
<dbReference type="CDD" id="cd03213">
    <property type="entry name" value="ABCG_EPDR"/>
    <property type="match status" value="1"/>
</dbReference>
<feature type="transmembrane region" description="Helical" evidence="10">
    <location>
        <begin position="409"/>
        <end position="431"/>
    </location>
</feature>
<evidence type="ECO:0000256" key="8">
    <source>
        <dbReference type="ARBA" id="ARBA00023136"/>
    </source>
</evidence>
<evidence type="ECO:0000256" key="7">
    <source>
        <dbReference type="ARBA" id="ARBA00022989"/>
    </source>
</evidence>
<dbReference type="STRING" id="692275.N1QFN4"/>
<dbReference type="InterPro" id="IPR013525">
    <property type="entry name" value="ABC2_TM"/>
</dbReference>
<evidence type="ECO:0000313" key="12">
    <source>
        <dbReference type="EMBL" id="EMF12047.1"/>
    </source>
</evidence>
<dbReference type="AlphaFoldDB" id="N1QFN4"/>
<comment type="subcellular location">
    <subcellularLocation>
        <location evidence="1">Membrane</location>
        <topology evidence="1">Multi-pass membrane protein</topology>
    </subcellularLocation>
</comment>
<feature type="transmembrane region" description="Helical" evidence="10">
    <location>
        <begin position="487"/>
        <end position="513"/>
    </location>
</feature>
<dbReference type="PANTHER" id="PTHR48042">
    <property type="entry name" value="ABC TRANSPORTER G FAMILY MEMBER 11"/>
    <property type="match status" value="1"/>
</dbReference>